<reference evidence="3" key="1">
    <citation type="submission" date="2010-07" db="EMBL/GenBank/DDBJ databases">
        <title>The genome sequence of Gaeumannomyces graminis var. tritici strain R3-111a-1.</title>
        <authorList>
            <consortium name="The Broad Institute Genome Sequencing Platform"/>
            <person name="Ma L.-J."/>
            <person name="Dead R."/>
            <person name="Young S."/>
            <person name="Zeng Q."/>
            <person name="Koehrsen M."/>
            <person name="Alvarado L."/>
            <person name="Berlin A."/>
            <person name="Chapman S.B."/>
            <person name="Chen Z."/>
            <person name="Freedman E."/>
            <person name="Gellesch M."/>
            <person name="Goldberg J."/>
            <person name="Griggs A."/>
            <person name="Gujja S."/>
            <person name="Heilman E.R."/>
            <person name="Heiman D."/>
            <person name="Hepburn T."/>
            <person name="Howarth C."/>
            <person name="Jen D."/>
            <person name="Larson L."/>
            <person name="Mehta T."/>
            <person name="Neiman D."/>
            <person name="Pearson M."/>
            <person name="Roberts A."/>
            <person name="Saif S."/>
            <person name="Shea T."/>
            <person name="Shenoy N."/>
            <person name="Sisk P."/>
            <person name="Stolte C."/>
            <person name="Sykes S."/>
            <person name="Walk T."/>
            <person name="White J."/>
            <person name="Yandava C."/>
            <person name="Haas B."/>
            <person name="Nusbaum C."/>
            <person name="Birren B."/>
        </authorList>
    </citation>
    <scope>NUCLEOTIDE SEQUENCE [LARGE SCALE GENOMIC DNA]</scope>
    <source>
        <strain evidence="3">R3-111a-1</strain>
    </source>
</reference>
<dbReference type="EMBL" id="GL385411">
    <property type="protein sequence ID" value="EJT68864.1"/>
    <property type="molecule type" value="Genomic_DNA"/>
</dbReference>
<reference evidence="1" key="2">
    <citation type="submission" date="2010-07" db="EMBL/GenBank/DDBJ databases">
        <authorList>
            <consortium name="The Broad Institute Genome Sequencing Platform"/>
            <consortium name="Broad Institute Genome Sequencing Center for Infectious Disease"/>
            <person name="Ma L.-J."/>
            <person name="Dead R."/>
            <person name="Young S."/>
            <person name="Zeng Q."/>
            <person name="Koehrsen M."/>
            <person name="Alvarado L."/>
            <person name="Berlin A."/>
            <person name="Chapman S.B."/>
            <person name="Chen Z."/>
            <person name="Freedman E."/>
            <person name="Gellesch M."/>
            <person name="Goldberg J."/>
            <person name="Griggs A."/>
            <person name="Gujja S."/>
            <person name="Heilman E.R."/>
            <person name="Heiman D."/>
            <person name="Hepburn T."/>
            <person name="Howarth C."/>
            <person name="Jen D."/>
            <person name="Larson L."/>
            <person name="Mehta T."/>
            <person name="Neiman D."/>
            <person name="Pearson M."/>
            <person name="Roberts A."/>
            <person name="Saif S."/>
            <person name="Shea T."/>
            <person name="Shenoy N."/>
            <person name="Sisk P."/>
            <person name="Stolte C."/>
            <person name="Sykes S."/>
            <person name="Walk T."/>
            <person name="White J."/>
            <person name="Yandava C."/>
            <person name="Haas B."/>
            <person name="Nusbaum C."/>
            <person name="Birren B."/>
        </authorList>
    </citation>
    <scope>NUCLEOTIDE SEQUENCE</scope>
    <source>
        <strain evidence="1">R3-111a-1</strain>
    </source>
</reference>
<sequence>MPVVFCSRVLIGVRFGARSFASEPSGNSAIPTGVPQRVLVHWRGVDNDDADRHGGNANHPPVPSKDAGNVWIWHAQARELGMVKPAINLTTHYYATVAIAYRKKVGVGFGFEQGLFES</sequence>
<dbReference type="AlphaFoldDB" id="J3PJ92"/>
<protein>
    <submittedName>
        <fullName evidence="1 2">Uncharacterized protein</fullName>
    </submittedName>
</protein>
<dbReference type="EnsemblFungi" id="EJT68864">
    <property type="protein sequence ID" value="EJT68864"/>
    <property type="gene ID" value="GGTG_13573"/>
</dbReference>
<dbReference type="Proteomes" id="UP000006039">
    <property type="component" value="Unassembled WGS sequence"/>
</dbReference>
<dbReference type="RefSeq" id="XP_009229749.1">
    <property type="nucleotide sequence ID" value="XM_009231485.1"/>
</dbReference>
<name>J3PJ92_GAET3</name>
<reference evidence="1" key="3">
    <citation type="submission" date="2010-09" db="EMBL/GenBank/DDBJ databases">
        <title>Annotation of Gaeumannomyces graminis var. tritici R3-111a-1.</title>
        <authorList>
            <consortium name="The Broad Institute Genome Sequencing Platform"/>
            <person name="Ma L.-J."/>
            <person name="Dead R."/>
            <person name="Young S.K."/>
            <person name="Zeng Q."/>
            <person name="Gargeya S."/>
            <person name="Fitzgerald M."/>
            <person name="Haas B."/>
            <person name="Abouelleil A."/>
            <person name="Alvarado L."/>
            <person name="Arachchi H.M."/>
            <person name="Berlin A."/>
            <person name="Brown A."/>
            <person name="Chapman S.B."/>
            <person name="Chen Z."/>
            <person name="Dunbar C."/>
            <person name="Freedman E."/>
            <person name="Gearin G."/>
            <person name="Gellesch M."/>
            <person name="Goldberg J."/>
            <person name="Griggs A."/>
            <person name="Gujja S."/>
            <person name="Heiman D."/>
            <person name="Howarth C."/>
            <person name="Larson L."/>
            <person name="Lui A."/>
            <person name="MacDonald P.J.P."/>
            <person name="Mehta T."/>
            <person name="Montmayeur A."/>
            <person name="Murphy C."/>
            <person name="Neiman D."/>
            <person name="Pearson M."/>
            <person name="Priest M."/>
            <person name="Roberts A."/>
            <person name="Saif S."/>
            <person name="Shea T."/>
            <person name="Shenoy N."/>
            <person name="Sisk P."/>
            <person name="Stolte C."/>
            <person name="Sykes S."/>
            <person name="Yandava C."/>
            <person name="Wortman J."/>
            <person name="Nusbaum C."/>
            <person name="Birren B."/>
        </authorList>
    </citation>
    <scope>NUCLEOTIDE SEQUENCE</scope>
    <source>
        <strain evidence="1">R3-111a-1</strain>
    </source>
</reference>
<evidence type="ECO:0000313" key="3">
    <source>
        <dbReference type="Proteomes" id="UP000006039"/>
    </source>
</evidence>
<gene>
    <name evidence="2" type="primary">20354031</name>
    <name evidence="1" type="ORF">GGTG_13573</name>
</gene>
<proteinExistence type="predicted"/>
<evidence type="ECO:0000313" key="1">
    <source>
        <dbReference type="EMBL" id="EJT68864.1"/>
    </source>
</evidence>
<evidence type="ECO:0000313" key="2">
    <source>
        <dbReference type="EnsemblFungi" id="EJT68864"/>
    </source>
</evidence>
<keyword evidence="3" id="KW-1185">Reference proteome</keyword>
<dbReference type="VEuPathDB" id="FungiDB:GGTG_13573"/>
<reference evidence="2" key="4">
    <citation type="journal article" date="2015" name="G3 (Bethesda)">
        <title>Genome sequences of three phytopathogenic species of the Magnaporthaceae family of fungi.</title>
        <authorList>
            <person name="Okagaki L.H."/>
            <person name="Nunes C.C."/>
            <person name="Sailsbery J."/>
            <person name="Clay B."/>
            <person name="Brown D."/>
            <person name="John T."/>
            <person name="Oh Y."/>
            <person name="Young N."/>
            <person name="Fitzgerald M."/>
            <person name="Haas B.J."/>
            <person name="Zeng Q."/>
            <person name="Young S."/>
            <person name="Adiconis X."/>
            <person name="Fan L."/>
            <person name="Levin J.Z."/>
            <person name="Mitchell T.K."/>
            <person name="Okubara P.A."/>
            <person name="Farman M.L."/>
            <person name="Kohn L.M."/>
            <person name="Birren B."/>
            <person name="Ma L.-J."/>
            <person name="Dean R.A."/>
        </authorList>
    </citation>
    <scope>NUCLEOTIDE SEQUENCE</scope>
    <source>
        <strain evidence="2">R3-111a-1</strain>
    </source>
</reference>
<accession>J3PJ92</accession>
<organism evidence="1">
    <name type="scientific">Gaeumannomyces tritici (strain R3-111a-1)</name>
    <name type="common">Wheat and barley take-all root rot fungus</name>
    <name type="synonym">Gaeumannomyces graminis var. tritici</name>
    <dbReference type="NCBI Taxonomy" id="644352"/>
    <lineage>
        <taxon>Eukaryota</taxon>
        <taxon>Fungi</taxon>
        <taxon>Dikarya</taxon>
        <taxon>Ascomycota</taxon>
        <taxon>Pezizomycotina</taxon>
        <taxon>Sordariomycetes</taxon>
        <taxon>Sordariomycetidae</taxon>
        <taxon>Magnaporthales</taxon>
        <taxon>Magnaporthaceae</taxon>
        <taxon>Gaeumannomyces</taxon>
    </lineage>
</organism>
<dbReference type="GeneID" id="20354031"/>
<dbReference type="HOGENOM" id="CLU_2073307_0_0_1"/>
<reference evidence="2" key="5">
    <citation type="submission" date="2018-04" db="UniProtKB">
        <authorList>
            <consortium name="EnsemblFungi"/>
        </authorList>
    </citation>
    <scope>IDENTIFICATION</scope>
    <source>
        <strain evidence="2">R3-111a-1</strain>
    </source>
</reference>